<comment type="caution">
    <text evidence="1">The sequence shown here is derived from an EMBL/GenBank/DDBJ whole genome shotgun (WGS) entry which is preliminary data.</text>
</comment>
<evidence type="ECO:0000313" key="1">
    <source>
        <dbReference type="EMBL" id="KKL47039.1"/>
    </source>
</evidence>
<reference evidence="1" key="1">
    <citation type="journal article" date="2015" name="Nature">
        <title>Complex archaea that bridge the gap between prokaryotes and eukaryotes.</title>
        <authorList>
            <person name="Spang A."/>
            <person name="Saw J.H."/>
            <person name="Jorgensen S.L."/>
            <person name="Zaremba-Niedzwiedzka K."/>
            <person name="Martijn J."/>
            <person name="Lind A.E."/>
            <person name="van Eijk R."/>
            <person name="Schleper C."/>
            <person name="Guy L."/>
            <person name="Ettema T.J."/>
        </authorList>
    </citation>
    <scope>NUCLEOTIDE SEQUENCE</scope>
</reference>
<sequence length="536" mass="54132">MCRTDEKPLGRCSSGLVFFLDVGDTSGHIYLGLVIDDILDDGASQKGAILTGLGWGACFISGSGDMFFDDYEPTIGAESSGDFNQNGFAINFKGGDGFDSGAVDRDGGNIRLFGGDKANSGVVGNVILAHTGTLARGRVGIGTATPAGILHTILSAGRPVIFGGDALATVTGVTGTDATPTVLTVGSTNGVAEGDAVIINSGTQANVGTYWVTSVVVDTSVTLDRNASSGGAISAASVTYVNDPIVTINAEGNLRIGGTTTQLILPLSNDPVTPTWAIGAVGQGWYASAVGTLNLGIGGASEWYVNAARFAASNGTGGALSSAGASSINPFVHQSGDTNSGLGGDSGDTPNIIAGGVEAQRWTEAARTIEENASVCQDNSGIELKTVAAHGLSVDDVVQVAAGGGTLCGNLSPSTNYYVLAVGSTTTATLSASRGGTIVPYSSTGTAFTSYNLEITINFYGAVVDQLRVIGNNAALELEDDSGNLSRIKSGNSQLTISADPDNAVASTDIIFEIDGAEVGRFQQSLGFQSVKGFAT</sequence>
<organism evidence="1">
    <name type="scientific">marine sediment metagenome</name>
    <dbReference type="NCBI Taxonomy" id="412755"/>
    <lineage>
        <taxon>unclassified sequences</taxon>
        <taxon>metagenomes</taxon>
        <taxon>ecological metagenomes</taxon>
    </lineage>
</organism>
<gene>
    <name evidence="1" type="ORF">LCGC14_2339550</name>
</gene>
<accession>A0A0F9CD85</accession>
<name>A0A0F9CD85_9ZZZZ</name>
<dbReference type="AlphaFoldDB" id="A0A0F9CD85"/>
<feature type="non-terminal residue" evidence="1">
    <location>
        <position position="536"/>
    </location>
</feature>
<proteinExistence type="predicted"/>
<dbReference type="EMBL" id="LAZR01033814">
    <property type="protein sequence ID" value="KKL47039.1"/>
    <property type="molecule type" value="Genomic_DNA"/>
</dbReference>
<protein>
    <submittedName>
        <fullName evidence="1">Uncharacterized protein</fullName>
    </submittedName>
</protein>